<proteinExistence type="predicted"/>
<evidence type="ECO:0000259" key="1">
    <source>
        <dbReference type="Pfam" id="PF00078"/>
    </source>
</evidence>
<feature type="domain" description="Reverse transcriptase" evidence="1">
    <location>
        <begin position="470"/>
        <end position="605"/>
    </location>
</feature>
<dbReference type="SUPFAM" id="SSF56219">
    <property type="entry name" value="DNase I-like"/>
    <property type="match status" value="1"/>
</dbReference>
<name>A0A820F695_9BILA</name>
<evidence type="ECO:0000313" key="4">
    <source>
        <dbReference type="Proteomes" id="UP000663842"/>
    </source>
</evidence>
<sequence length="605" mass="69664">MINEWNSRTSLSLLCKNWKKDRPKSEKQNLTLLISNVEGLNTHVADVDLLIASHQPNICILTEIGAAIRKQIKFPNYNTIAQHGTNAFGGVIILYQQHLKCKIIDTEANFLMIELTTNSEAINIGAIYVPPNTLPPFTLLAKYHKKPFYIFGDFNAKHTDWGCKTTNTSGSHLRNWLESTGNVMITPTKSTSKRSNAIINFGITHNASDWTSEVLNEGTSDHFPIIFQSSIAINDENVFRKTNWKLFNFFLYLVHEYWMSLVYNLDEQTFFSLFSSFLSALWDKCSEYVSATRYRKPWPPELLLLAKVEQQLDWISNGNNIWKYAKPIFHAYSPQFKGLKVDSKIITANSRIVEILANFFEKHFSEPDFDESNNNHLDAMLKYKQMEYIPNIPIESITLNEVELEWNKFKSKKSSDSAGTSAFLLKQLPKKYINIITVLFNKCAGKGEFFNGSKHAKVICLSKDGLYPAVNKLRPISLLPNLGKWYERIMHKRILKWCKDMNIYVNEQSGFSPERRLQARIIPLIEDLRQTITACNRPSLCIFVDFLSAFDRMWYPALIQTLIEIDMPLNYTKWITSWLKNRTIAIHYGDSTSRTINMNVGAPQG</sequence>
<protein>
    <recommendedName>
        <fullName evidence="5">Reverse transcriptase domain-containing protein</fullName>
    </recommendedName>
</protein>
<dbReference type="EMBL" id="CAJOBF010008475">
    <property type="protein sequence ID" value="CAF4256227.1"/>
    <property type="molecule type" value="Genomic_DNA"/>
</dbReference>
<dbReference type="GO" id="GO:0003824">
    <property type="term" value="F:catalytic activity"/>
    <property type="evidence" value="ECO:0007669"/>
    <property type="project" value="InterPro"/>
</dbReference>
<dbReference type="AlphaFoldDB" id="A0A820F695"/>
<reference evidence="3" key="1">
    <citation type="submission" date="2021-02" db="EMBL/GenBank/DDBJ databases">
        <authorList>
            <person name="Nowell W R."/>
        </authorList>
    </citation>
    <scope>NUCLEOTIDE SEQUENCE</scope>
</reference>
<dbReference type="PANTHER" id="PTHR19446">
    <property type="entry name" value="REVERSE TRANSCRIPTASES"/>
    <property type="match status" value="1"/>
</dbReference>
<dbReference type="Pfam" id="PF00078">
    <property type="entry name" value="RVT_1"/>
    <property type="match status" value="1"/>
</dbReference>
<dbReference type="Gene3D" id="3.60.10.10">
    <property type="entry name" value="Endonuclease/exonuclease/phosphatase"/>
    <property type="match status" value="1"/>
</dbReference>
<comment type="caution">
    <text evidence="3">The sequence shown here is derived from an EMBL/GenBank/DDBJ whole genome shotgun (WGS) entry which is preliminary data.</text>
</comment>
<accession>A0A820F695</accession>
<feature type="domain" description="Endonuclease/exonuclease/phosphatase" evidence="2">
    <location>
        <begin position="126"/>
        <end position="226"/>
    </location>
</feature>
<dbReference type="InterPro" id="IPR005135">
    <property type="entry name" value="Endo/exonuclease/phosphatase"/>
</dbReference>
<gene>
    <name evidence="3" type="ORF">UXM345_LOCUS31016</name>
</gene>
<evidence type="ECO:0000259" key="2">
    <source>
        <dbReference type="Pfam" id="PF14529"/>
    </source>
</evidence>
<dbReference type="InterPro" id="IPR000477">
    <property type="entry name" value="RT_dom"/>
</dbReference>
<dbReference type="Proteomes" id="UP000663842">
    <property type="component" value="Unassembled WGS sequence"/>
</dbReference>
<feature type="non-terminal residue" evidence="3">
    <location>
        <position position="1"/>
    </location>
</feature>
<evidence type="ECO:0000313" key="3">
    <source>
        <dbReference type="EMBL" id="CAF4256227.1"/>
    </source>
</evidence>
<organism evidence="3 4">
    <name type="scientific">Rotaria magnacalcarata</name>
    <dbReference type="NCBI Taxonomy" id="392030"/>
    <lineage>
        <taxon>Eukaryota</taxon>
        <taxon>Metazoa</taxon>
        <taxon>Spiralia</taxon>
        <taxon>Gnathifera</taxon>
        <taxon>Rotifera</taxon>
        <taxon>Eurotatoria</taxon>
        <taxon>Bdelloidea</taxon>
        <taxon>Philodinida</taxon>
        <taxon>Philodinidae</taxon>
        <taxon>Rotaria</taxon>
    </lineage>
</organism>
<evidence type="ECO:0008006" key="5">
    <source>
        <dbReference type="Google" id="ProtNLM"/>
    </source>
</evidence>
<dbReference type="InterPro" id="IPR036691">
    <property type="entry name" value="Endo/exonu/phosph_ase_sf"/>
</dbReference>
<dbReference type="Pfam" id="PF14529">
    <property type="entry name" value="Exo_endo_phos_2"/>
    <property type="match status" value="1"/>
</dbReference>